<feature type="domain" description="Piezo non-specific cation channel cap" evidence="13">
    <location>
        <begin position="2640"/>
        <end position="2938"/>
    </location>
</feature>
<feature type="transmembrane region" description="Helical" evidence="12">
    <location>
        <begin position="58"/>
        <end position="81"/>
    </location>
</feature>
<feature type="coiled-coil region" evidence="10">
    <location>
        <begin position="1444"/>
        <end position="1471"/>
    </location>
</feature>
<feature type="region of interest" description="Disordered" evidence="11">
    <location>
        <begin position="2936"/>
        <end position="2962"/>
    </location>
</feature>
<feature type="domain" description="Piezo TM25-28" evidence="14">
    <location>
        <begin position="1249"/>
        <end position="1484"/>
    </location>
</feature>
<sequence length="2962" mass="336920">MANYFLCLVVQRLVLPLILATCVLMRPVGLAIPYLICLLVIPYVPVANKKTIQGPTGLFMRLLILFVVLDLAAVIVFQLILISFPGSSVESCSLGEIILRHIGLVSFNGLGVWMVVYWLAPEAILLVGAVTVHIVLRKLTGVIVPRRRRRRRGADGNTAEDDTEQGADAEGEGPAAEAEESELQTSLISPERLPFFTTLGVLLSMCMLCVVGIIQPSAISGVYFVVFLGAASWWGCYKKLDRAFGIVLKIVLVVLVIHIVLLLAYQNPWPQEVLYFNDTAARVLALKPILNSSCNLANGTDIRDVHFNSDLDTDVYLNPIFLLLCYYTLTMTSSLLLRTRSDTTKDRKRLDLSSQLENGIRLQNQISFRMQRKNILRKTLTSDRWRGAARKVKSQSNGPSARGYYTYGRSTTYGRGNSTINTDIPDERTPLMRRGTHRIRDASANDGKDCAQTDQIALESLEEEEPSSFFEQALLAIRNVASYIYKNSYIFTNVIMMVWSIMYHSWLTFVLLLWANLIWILPNHRKNMLNSSPFLVIYAEVLLIAQFLYGMNLTEAELPTVVEGSGINLEQLGFVRRTEYPIVPLLVKSLFTTMFWISLRQLIQEKQTERRESMIANMAAPLQLPVGAATTAATGPPSATERLPEKKSSAIVDRMAKFFRSFMIKFWIWVVALTLFLSAIIGNRMTVFRIVYMVLFLCFLLSFQVWKEIDVWRRVMFTFWITVILYSMAILILVYLHQFEQFPRYWAAIGISKELQEDIGLEIFKTGQLFLHLVNPTLVVIITVIQLHYCHDRFLIISEIPSIQTETEQSDEEDKQEPVAPATDGPAYGTFTNADNGAIMDSTEAVPSATDTTVGQKADAQPAREKLPLEEDDDDEEQIEKIEDFRFRKLSRQEITGFARKAWKMALDLLELTWLFFEIHLLKIVLIVAFSLSVNSVNFLHLLYVVLSVFTVKAHTSGKDSLTYIYQIRITRIMSLFSAIMLIITMIYQVKYIKEGDFQSECPNIDANTTLMDMNNAKWIGMRKTGSGETLSDLLRPYLVYILLVTVHQVIILRQTIHRMRLGRSPKTPSLMFPNIVRADADKDIPRMIKYLFNYGYYKFGIEISLVALIVVVGNRMDVLSIFYAIWLAVMFHMTRDGLQRLWRWLTWFIVAVIPIQYVLFVGLPPFACVNYPWFVPQLDHFRIWAMLPENSYEFRSFANKMVSDFVLLMFLCRQTVVFRLEREPPRRFGGGSNQSVLGDFQKLDEGNFQNPTPDFITKVRNWLDMLKRTLFLVSFWFTLAVVFLSGSSRVNLFSIGYLIGAFFFLWQGTDFYLHSIEYILKRWNILICYNVFVIGAKAFLQLFGCLFLEQLVNNNCWVMQLFGMNCLSSALPPLPPGTVDPGEQCNIPPASDAGLFWDGMCFAFLLLQRRLFSSHYFCHIINESKASKYLASRGAELIEELRIKESAQEAERERQILEKIKAKMDRIKATQQKILEAVQDPATHAIGYHTPIEDELAANSMFIEGEGLSDMPSDNGGLTVGRGSYQTQIPSPSSALMTVSLDAYLDPQRMSFDSPNDLMARVCSPDDTFPVFSPPPFEKDPREPLSSAAAPYVATTTANTLMPPPKTALQTRQHRRQSSLNAVSWPANNELTVSPKAQHRAVPSGNINIPTEDPTTEQQPSQSPRSPRSPRSATFAPNQPRHRRLSSMGSGSGLPDELTAGGDAIGARRRSSFLVSLFVDEDNTTRYDEVTTTANGGPTSRRRSRSRSYWGPVGEAGLRDSIRSARSRSPVSHHESIRSGDYYMFEDVEQEFELDLMEPHEYDDELDERSQKDQRLRRRLTLGRLAAQLRKQRQQEVYELAYGKRDANEPDDDDDDDDTNAAVDQPLTLASSDLPAEEDPAQPPALRRRRLSSPVVLRRDHPTHTDHRGTDDRTAALERSALSEPLPPIEAQYPPPPPQPLPTLPQTAHSGTRLRKPTALDAPDAQTAGPSKELHAQHSITDEEVRLLSDEEDEVEGRKEADVAEEKKSKFSLSGLALIPAFLAGVVGSVTLRLHRASRNYRYVMRVLTREKQVLKETPGFGVGVRDKDGVWTHYISRSGSKTDGSSTEAVKRTLDEVSSEEDFSSRKHSVLFELFQAAWYAIMSHTDFICYFVVFLNQVNSASLLSLPLPLLVTLWGTLTFPRPAQTFWTMLIAYTQMVVLVKCIGQFEMFWWNQTPIPSNQPFHVARLFGIERKDGYATYDLILLLMLYCHRFILKSLGLWKSDPTEEPALSEGLYQVDPNDERAKALMALAEENEKKRETLEIRPPEELTGLSMVKINEKAGTIVEEPIGEESNVLCVSIHPEPTKKYFPQIAKEAFLRYSAALKAFFVQLLDRQSRKTTDVYGYMFLCDFINFFVILFGFSSFGTQDGDGGVLSYFEENRVPVTFLLMLIIQFFLIVVDRALYLRKNIQGKIIFQFILIIGLHVWMFFVLPATTERNFNATTPPVLYYMIKCFYLLFSAYQIRCGYPARILGNFLTKGFTMANFSGFKLFMTVPFLFELRTLMDWIWTDTSMTLFDWLKMEDIFSNVYQLKCMRQLEEDLPAPRGQKKGAMVKYLMGGGMMLGIIFLIWFPLALFAFSNAVGQPNIPHDVSVELRIGTYEPVYAMSAQNNSIYGLTPNNWSNFTAPFMERSAQTFLSNYEPADVAAVQLGISSASIWNISPPDRNRLLYDLINNVTLTCRFRYTISRMTNSKENPGVISEERTYQLYDGPARQALINSLSRTKPDEMAVLMNIMPKFLRVQNSGSIRPVHQLVKTADGDEDEENYRNMQLRQLYMDETSNTSWWQAMEDCTDTLYEKYFSRLPYADCTNFLVIYMFNDKIFPSTISSIAAGGIIGIYSTMILVFSRMLRTSIFSGASSKIMFEDLPYVDRVLQLCLDIYLVRESSEFTLEEDLFAKLLFLYRSPETMIKWTRPKNEGGGDDETDTMTDQPETHPKQE</sequence>
<feature type="transmembrane region" description="Helical" evidence="12">
    <location>
        <begin position="1095"/>
        <end position="1113"/>
    </location>
</feature>
<evidence type="ECO:0000256" key="6">
    <source>
        <dbReference type="ARBA" id="ARBA00022989"/>
    </source>
</evidence>
<evidence type="ECO:0000259" key="14">
    <source>
        <dbReference type="Pfam" id="PF15917"/>
    </source>
</evidence>
<feature type="transmembrane region" description="Helical" evidence="12">
    <location>
        <begin position="534"/>
        <end position="551"/>
    </location>
</feature>
<feature type="transmembrane region" description="Helical" evidence="12">
    <location>
        <begin position="506"/>
        <end position="522"/>
    </location>
</feature>
<keyword evidence="6 12" id="KW-1133">Transmembrane helix</keyword>
<evidence type="ECO:0000256" key="7">
    <source>
        <dbReference type="ARBA" id="ARBA00023065"/>
    </source>
</evidence>
<feature type="transmembrane region" description="Helical" evidence="12">
    <location>
        <begin position="244"/>
        <end position="265"/>
    </location>
</feature>
<evidence type="ECO:0000256" key="8">
    <source>
        <dbReference type="ARBA" id="ARBA00023136"/>
    </source>
</evidence>
<evidence type="ECO:0000313" key="18">
    <source>
        <dbReference type="EnsemblMetazoa" id="ACON009276-PA"/>
    </source>
</evidence>
<feature type="domain" description="Piezo transmembrane helical unit" evidence="15">
    <location>
        <begin position="2125"/>
        <end position="2245"/>
    </location>
</feature>
<feature type="compositionally biased region" description="Basic and acidic residues" evidence="11">
    <location>
        <begin position="1898"/>
        <end position="1914"/>
    </location>
</feature>
<name>A0A6E8VYB7_ANOCL</name>
<evidence type="ECO:0000259" key="17">
    <source>
        <dbReference type="Pfam" id="PF24874"/>
    </source>
</evidence>
<feature type="transmembrane region" description="Helical" evidence="12">
    <location>
        <begin position="1038"/>
        <end position="1057"/>
    </location>
</feature>
<evidence type="ECO:0000259" key="13">
    <source>
        <dbReference type="Pfam" id="PF12166"/>
    </source>
</evidence>
<feature type="transmembrane region" description="Helical" evidence="12">
    <location>
        <begin position="2408"/>
        <end position="2428"/>
    </location>
</feature>
<feature type="region of interest" description="Disordered" evidence="11">
    <location>
        <begin position="1841"/>
        <end position="1914"/>
    </location>
</feature>
<protein>
    <submittedName>
        <fullName evidence="18">Piezo-type mechanosensitive ion channel component</fullName>
    </submittedName>
</protein>
<keyword evidence="10" id="KW-0175">Coiled coil</keyword>
<feature type="domain" description="Piezo THU9 and anchor" evidence="17">
    <location>
        <begin position="2364"/>
        <end position="2601"/>
    </location>
</feature>
<dbReference type="InterPro" id="IPR023298">
    <property type="entry name" value="ATPase_P-typ_TM_dom_sf"/>
</dbReference>
<dbReference type="Pfam" id="PF15917">
    <property type="entry name" value="Piezo_TM25-28"/>
    <property type="match status" value="1"/>
</dbReference>
<feature type="transmembrane region" description="Helical" evidence="12">
    <location>
        <begin position="115"/>
        <end position="136"/>
    </location>
</feature>
<feature type="region of interest" description="Disordered" evidence="11">
    <location>
        <begin position="1597"/>
        <end position="1703"/>
    </location>
</feature>
<feature type="transmembrane region" description="Helical" evidence="12">
    <location>
        <begin position="1326"/>
        <end position="1345"/>
    </location>
</feature>
<proteinExistence type="inferred from homology"/>
<dbReference type="VEuPathDB" id="VectorBase:ACON009276"/>
<dbReference type="GO" id="GO:0005886">
    <property type="term" value="C:plasma membrane"/>
    <property type="evidence" value="ECO:0007669"/>
    <property type="project" value="UniProtKB-SubCell"/>
</dbReference>
<feature type="transmembrane region" description="Helical" evidence="12">
    <location>
        <begin position="193"/>
        <end position="214"/>
    </location>
</feature>
<dbReference type="Proteomes" id="UP001105220">
    <property type="component" value="Unplaced"/>
</dbReference>
<dbReference type="InterPro" id="IPR027272">
    <property type="entry name" value="Piezo"/>
</dbReference>
<dbReference type="VEuPathDB" id="VectorBase:ACMO_014416"/>
<evidence type="ECO:0000259" key="16">
    <source>
        <dbReference type="Pfam" id="PF24871"/>
    </source>
</evidence>
<feature type="transmembrane region" description="Helical" evidence="12">
    <location>
        <begin position="2170"/>
        <end position="2190"/>
    </location>
</feature>
<dbReference type="PANTHER" id="PTHR47049:SF2">
    <property type="entry name" value="PIEZO-TYPE MECHANOSENSITIVE ION CHANNEL HOMOLOG"/>
    <property type="match status" value="1"/>
</dbReference>
<feature type="transmembrane region" description="Helical" evidence="12">
    <location>
        <begin position="687"/>
        <end position="705"/>
    </location>
</feature>
<keyword evidence="7" id="KW-0406">Ion transport</keyword>
<dbReference type="SUPFAM" id="SSF81665">
    <property type="entry name" value="Calcium ATPase, transmembrane domain M"/>
    <property type="match status" value="1"/>
</dbReference>
<feature type="region of interest" description="Disordered" evidence="11">
    <location>
        <begin position="848"/>
        <end position="875"/>
    </location>
</feature>
<feature type="region of interest" description="Disordered" evidence="11">
    <location>
        <begin position="150"/>
        <end position="175"/>
    </location>
</feature>
<evidence type="ECO:0000256" key="9">
    <source>
        <dbReference type="ARBA" id="ARBA00023303"/>
    </source>
</evidence>
<evidence type="ECO:0000256" key="10">
    <source>
        <dbReference type="SAM" id="Coils"/>
    </source>
</evidence>
<dbReference type="EnsemblMetazoa" id="ACON009276-RA">
    <property type="protein sequence ID" value="ACON009276-PA"/>
    <property type="gene ID" value="ACON009276"/>
</dbReference>
<reference evidence="18" key="2">
    <citation type="submission" date="2020-05" db="UniProtKB">
        <authorList>
            <consortium name="EnsemblMetazoa"/>
        </authorList>
    </citation>
    <scope>IDENTIFICATION</scope>
    <source>
        <strain evidence="18">Ngousso</strain>
    </source>
</reference>
<feature type="transmembrane region" description="Helical" evidence="12">
    <location>
        <begin position="1293"/>
        <end position="1314"/>
    </location>
</feature>
<evidence type="ECO:0000256" key="5">
    <source>
        <dbReference type="ARBA" id="ARBA00022692"/>
    </source>
</evidence>
<feature type="transmembrane region" description="Helical" evidence="12">
    <location>
        <begin position="2470"/>
        <end position="2487"/>
    </location>
</feature>
<dbReference type="VEuPathDB" id="VectorBase:ACON2_033363"/>
<evidence type="ECO:0000256" key="3">
    <source>
        <dbReference type="ARBA" id="ARBA00022448"/>
    </source>
</evidence>
<comment type="similarity">
    <text evidence="2">Belongs to the PIEZO (TC 1.A.75) family.</text>
</comment>
<feature type="compositionally biased region" description="Acidic residues" evidence="11">
    <location>
        <begin position="1850"/>
        <end position="1860"/>
    </location>
</feature>
<organism evidence="18 19">
    <name type="scientific">Anopheles coluzzii</name>
    <name type="common">African malaria mosquito</name>
    <dbReference type="NCBI Taxonomy" id="1518534"/>
    <lineage>
        <taxon>Eukaryota</taxon>
        <taxon>Metazoa</taxon>
        <taxon>Ecdysozoa</taxon>
        <taxon>Arthropoda</taxon>
        <taxon>Hexapoda</taxon>
        <taxon>Insecta</taxon>
        <taxon>Pterygota</taxon>
        <taxon>Neoptera</taxon>
        <taxon>Endopterygota</taxon>
        <taxon>Diptera</taxon>
        <taxon>Nematocera</taxon>
        <taxon>Culicoidea</taxon>
        <taxon>Culicidae</taxon>
        <taxon>Anophelinae</taxon>
        <taxon>Anopheles</taxon>
    </lineage>
</organism>
<evidence type="ECO:0000259" key="15">
    <source>
        <dbReference type="Pfam" id="PF23188"/>
    </source>
</evidence>
<evidence type="ECO:0000256" key="2">
    <source>
        <dbReference type="ARBA" id="ARBA00007821"/>
    </source>
</evidence>
<comment type="subcellular location">
    <subcellularLocation>
        <location evidence="1">Cell membrane</location>
        <topology evidence="1">Multi-pass membrane protein</topology>
    </subcellularLocation>
</comment>
<evidence type="ECO:0000256" key="12">
    <source>
        <dbReference type="SAM" id="Phobius"/>
    </source>
</evidence>
<feature type="transmembrane region" description="Helical" evidence="12">
    <location>
        <begin position="2366"/>
        <end position="2388"/>
    </location>
</feature>
<accession>A0A6E8VYB7</accession>
<feature type="transmembrane region" description="Helical" evidence="12">
    <location>
        <begin position="2850"/>
        <end position="2869"/>
    </location>
</feature>
<feature type="region of interest" description="Disordered" evidence="11">
    <location>
        <begin position="1927"/>
        <end position="1982"/>
    </location>
</feature>
<evidence type="ECO:0000256" key="11">
    <source>
        <dbReference type="SAM" id="MobiDB-lite"/>
    </source>
</evidence>
<feature type="transmembrane region" description="Helical" evidence="12">
    <location>
        <begin position="717"/>
        <end position="736"/>
    </location>
</feature>
<feature type="transmembrane region" description="Helical" evidence="12">
    <location>
        <begin position="316"/>
        <end position="337"/>
    </location>
</feature>
<feature type="domain" description="Piezo TM1-24" evidence="16">
    <location>
        <begin position="26"/>
        <end position="367"/>
    </location>
</feature>
<dbReference type="Pfam" id="PF24871">
    <property type="entry name" value="Piezo_TM1-24"/>
    <property type="match status" value="2"/>
</dbReference>
<feature type="region of interest" description="Disordered" evidence="11">
    <location>
        <begin position="805"/>
        <end position="828"/>
    </location>
</feature>
<keyword evidence="4" id="KW-1003">Cell membrane</keyword>
<reference key="1">
    <citation type="journal article" date="2019" name="Genes (Basel)">
        <title>A High-Quality De novo Genome Assembly from a Single Mosquito Using PacBio Sequencing.</title>
        <authorList>
            <person name="Kingan S.B."/>
            <person name="Heaton H."/>
            <person name="Cudini J."/>
            <person name="Lambert C.C."/>
            <person name="Baybayan P."/>
            <person name="Galvin B.D."/>
            <person name="Durbin R."/>
            <person name="Korlach J."/>
            <person name="Lawniczak M.K.N."/>
        </authorList>
    </citation>
    <scope>NUCLEOTIDE SEQUENCE [LARGE SCALE GENOMIC DNA]</scope>
    <source>
        <strain>Mali-NIH</strain>
    </source>
</reference>
<feature type="transmembrane region" description="Helical" evidence="12">
    <location>
        <begin position="662"/>
        <end position="681"/>
    </location>
</feature>
<dbReference type="InterPro" id="IPR056769">
    <property type="entry name" value="Piezo_TM1-24"/>
</dbReference>
<dbReference type="InterPro" id="IPR056770">
    <property type="entry name" value="Piezo_THU9_anchor"/>
</dbReference>
<feature type="transmembrane region" description="Helical" evidence="12">
    <location>
        <begin position="1270"/>
        <end position="1287"/>
    </location>
</feature>
<feature type="transmembrane region" description="Helical" evidence="12">
    <location>
        <begin position="973"/>
        <end position="990"/>
    </location>
</feature>
<feature type="transmembrane region" description="Helical" evidence="12">
    <location>
        <begin position="936"/>
        <end position="952"/>
    </location>
</feature>
<feature type="compositionally biased region" description="Acidic residues" evidence="11">
    <location>
        <begin position="158"/>
        <end position="175"/>
    </location>
</feature>
<dbReference type="Pfam" id="PF24874">
    <property type="entry name" value="Piezo_THU9_anchor"/>
    <property type="match status" value="1"/>
</dbReference>
<feature type="domain" description="Piezo TM1-24" evidence="16">
    <location>
        <begin position="440"/>
        <end position="795"/>
    </location>
</feature>
<feature type="transmembrane region" description="Helical" evidence="12">
    <location>
        <begin position="30"/>
        <end position="46"/>
    </location>
</feature>
<feature type="transmembrane region" description="Helical" evidence="12">
    <location>
        <begin position="220"/>
        <end position="237"/>
    </location>
</feature>
<dbReference type="InterPro" id="IPR031334">
    <property type="entry name" value="Piezo_cap_dom"/>
</dbReference>
<feature type="transmembrane region" description="Helical" evidence="12">
    <location>
        <begin position="2012"/>
        <end position="2033"/>
    </location>
</feature>
<feature type="compositionally biased region" description="Basic and acidic residues" evidence="11">
    <location>
        <begin position="1973"/>
        <end position="1982"/>
    </location>
</feature>
<evidence type="ECO:0000256" key="4">
    <source>
        <dbReference type="ARBA" id="ARBA00022475"/>
    </source>
</evidence>
<feature type="compositionally biased region" description="Pro residues" evidence="11">
    <location>
        <begin position="1927"/>
        <end position="1944"/>
    </location>
</feature>
<dbReference type="InterPro" id="IPR031805">
    <property type="entry name" value="Piezo_TM25-28"/>
</dbReference>
<keyword evidence="19" id="KW-1185">Reference proteome</keyword>
<dbReference type="Pfam" id="PF12166">
    <property type="entry name" value="Piezo_cap"/>
    <property type="match status" value="1"/>
</dbReference>
<feature type="transmembrane region" description="Helical" evidence="12">
    <location>
        <begin position="2437"/>
        <end position="2458"/>
    </location>
</feature>
<keyword evidence="5 12" id="KW-0812">Transmembrane</keyword>
<keyword evidence="3" id="KW-0813">Transport</keyword>
<feature type="compositionally biased region" description="Low complexity" evidence="11">
    <location>
        <begin position="1659"/>
        <end position="1673"/>
    </location>
</feature>
<feature type="region of interest" description="Disordered" evidence="11">
    <location>
        <begin position="1730"/>
        <end position="1750"/>
    </location>
</feature>
<feature type="compositionally biased region" description="Polar residues" evidence="11">
    <location>
        <begin position="1619"/>
        <end position="1633"/>
    </location>
</feature>
<feature type="transmembrane region" description="Helical" evidence="12">
    <location>
        <begin position="1147"/>
        <end position="1175"/>
    </location>
</feature>
<keyword evidence="9" id="KW-0407">Ion channel</keyword>
<evidence type="ECO:0000313" key="19">
    <source>
        <dbReference type="Proteomes" id="UP001105220"/>
    </source>
</evidence>
<dbReference type="Pfam" id="PF23188">
    <property type="entry name" value="THU_Piezo1"/>
    <property type="match status" value="1"/>
</dbReference>
<evidence type="ECO:0000256" key="1">
    <source>
        <dbReference type="ARBA" id="ARBA00004651"/>
    </source>
</evidence>
<dbReference type="GO" id="GO:0008381">
    <property type="term" value="F:mechanosensitive monoatomic ion channel activity"/>
    <property type="evidence" value="ECO:0007669"/>
    <property type="project" value="InterPro"/>
</dbReference>
<keyword evidence="8 12" id="KW-0472">Membrane</keyword>
<feature type="transmembrane region" description="Helical" evidence="12">
    <location>
        <begin position="2579"/>
        <end position="2602"/>
    </location>
</feature>
<dbReference type="InterPro" id="IPR056768">
    <property type="entry name" value="THU_Piezo"/>
</dbReference>
<dbReference type="PANTHER" id="PTHR47049">
    <property type="entry name" value="PIEZO-TYPE MECHANOSENSITIVE ION CHANNEL HOMOLOG"/>
    <property type="match status" value="1"/>
</dbReference>